<proteinExistence type="predicted"/>
<evidence type="ECO:0000313" key="3">
    <source>
        <dbReference type="EMBL" id="VFU39237.1"/>
    </source>
</evidence>
<protein>
    <recommendedName>
        <fullName evidence="2">PWWP domain-containing protein</fullName>
    </recommendedName>
</protein>
<dbReference type="InterPro" id="IPR000313">
    <property type="entry name" value="PWWP_dom"/>
</dbReference>
<dbReference type="CDD" id="cd00590">
    <property type="entry name" value="RRM_SF"/>
    <property type="match status" value="1"/>
</dbReference>
<feature type="compositionally biased region" description="Polar residues" evidence="1">
    <location>
        <begin position="749"/>
        <end position="763"/>
    </location>
</feature>
<accession>A0A6N2LFB5</accession>
<feature type="compositionally biased region" description="Polar residues" evidence="1">
    <location>
        <begin position="22"/>
        <end position="35"/>
    </location>
</feature>
<feature type="compositionally biased region" description="Basic and acidic residues" evidence="1">
    <location>
        <begin position="49"/>
        <end position="61"/>
    </location>
</feature>
<dbReference type="AlphaFoldDB" id="A0A6N2LFB5"/>
<feature type="region of interest" description="Disordered" evidence="1">
    <location>
        <begin position="745"/>
        <end position="788"/>
    </location>
</feature>
<dbReference type="InterPro" id="IPR052657">
    <property type="entry name" value="PDP_family_Arabidopsis"/>
</dbReference>
<dbReference type="CDD" id="cd05162">
    <property type="entry name" value="PWWP"/>
    <property type="match status" value="1"/>
</dbReference>
<gene>
    <name evidence="3" type="ORF">SVIM_LOCUS217155</name>
</gene>
<evidence type="ECO:0000259" key="2">
    <source>
        <dbReference type="PROSITE" id="PS50812"/>
    </source>
</evidence>
<feature type="region of interest" description="Disordered" evidence="1">
    <location>
        <begin position="562"/>
        <end position="625"/>
    </location>
</feature>
<dbReference type="PANTHER" id="PTHR10688">
    <property type="entry name" value="PWWP DOMAIN-CONTAINING PROTEIN"/>
    <property type="match status" value="1"/>
</dbReference>
<organism evidence="3">
    <name type="scientific">Salix viminalis</name>
    <name type="common">Common osier</name>
    <name type="synonym">Basket willow</name>
    <dbReference type="NCBI Taxonomy" id="40686"/>
    <lineage>
        <taxon>Eukaryota</taxon>
        <taxon>Viridiplantae</taxon>
        <taxon>Streptophyta</taxon>
        <taxon>Embryophyta</taxon>
        <taxon>Tracheophyta</taxon>
        <taxon>Spermatophyta</taxon>
        <taxon>Magnoliopsida</taxon>
        <taxon>eudicotyledons</taxon>
        <taxon>Gunneridae</taxon>
        <taxon>Pentapetalae</taxon>
        <taxon>rosids</taxon>
        <taxon>fabids</taxon>
        <taxon>Malpighiales</taxon>
        <taxon>Salicaceae</taxon>
        <taxon>Saliceae</taxon>
        <taxon>Salix</taxon>
    </lineage>
</organism>
<feature type="compositionally biased region" description="Acidic residues" evidence="1">
    <location>
        <begin position="38"/>
        <end position="48"/>
    </location>
</feature>
<feature type="region of interest" description="Disordered" evidence="1">
    <location>
        <begin position="1"/>
        <end position="61"/>
    </location>
</feature>
<reference evidence="3" key="1">
    <citation type="submission" date="2019-03" db="EMBL/GenBank/DDBJ databases">
        <authorList>
            <person name="Mank J."/>
            <person name="Almeida P."/>
        </authorList>
    </citation>
    <scope>NUCLEOTIDE SEQUENCE</scope>
    <source>
        <strain evidence="3">78183</strain>
    </source>
</reference>
<dbReference type="PANTHER" id="PTHR10688:SF5">
    <property type="entry name" value="PWWP DOMAIN-CONTAINING PROTEIN 1-RELATED"/>
    <property type="match status" value="1"/>
</dbReference>
<feature type="region of interest" description="Disordered" evidence="1">
    <location>
        <begin position="292"/>
        <end position="336"/>
    </location>
</feature>
<feature type="domain" description="PWWP" evidence="2">
    <location>
        <begin position="110"/>
        <end position="162"/>
    </location>
</feature>
<feature type="compositionally biased region" description="Basic and acidic residues" evidence="1">
    <location>
        <begin position="567"/>
        <end position="577"/>
    </location>
</feature>
<feature type="compositionally biased region" description="Basic and acidic residues" evidence="1">
    <location>
        <begin position="1"/>
        <end position="21"/>
    </location>
</feature>
<evidence type="ECO:0000256" key="1">
    <source>
        <dbReference type="SAM" id="MobiDB-lite"/>
    </source>
</evidence>
<feature type="compositionally biased region" description="Polar residues" evidence="1">
    <location>
        <begin position="601"/>
        <end position="625"/>
    </location>
</feature>
<sequence>MIHAELHTKNPNGEEEKHRVSSIESEQQEANNARASTIEEEEEPEEEESRASEVRSERSFDYDVKDEEGQERLAIGDYKSLWSEFDDFVASENNGAMAGTSRALIYGFEVGDMVWGKVKSHPRWPGHIFNEAFATSSVRRNEEGSSYGWFDPAELIKFDVNFAEKSQQTNSRTFIKAVEEATDEASRRCALGLACRCRNKYNFRPANVPGYFVVDVPDYEPGGVYSANQIMKARDGFKPGETLSFVKQLAVGPNGSDQDSFEFIKNRARTFAFRKAVFEEFDETYAQAFAVQSSRPSNDTAKVPNQLAKEPTRAPLSGPLVTAEAPGGEKSSKNPIKVKDHFKKDKYLLKRRDEPSELRAFEIDQRQASSSSLAVYAEVGSSAVESGDFVLQKRDSTPHISAKYEQSVLITKEDVDSSEDGAGKAVLVLDHALEDGAMQEIKGEPGSDVAVGLMSTGRSDLPGKEQLKGVSDCKSVLLQQQEAIVDLKYEEGATASRSNQVSQKNEPHFSARAEVDSGLIKLHDGEPGSLLSPLNATHSVGTSTGSGVKKVKVIKQPVGDISSQKSIMREKKKKELGAESNPGRPKKRLATGKGVEMGISSGKSTQISFSPGEDSQLNNSQKKDGASNTLLNSIEFVLPQLLSDLHALALDPFHVAERNSPSVTAHFFLQFRSLAYQKSLVSSTPSETEDSRGLTPSKPAKFLARPNDSTKAGRKRLPSDRQEEIAAKRLKKNIQLKSLAAEKKAAQRTLASQQAEGKQTAATQRAEGKQPVGQPPPRKSVKPDSFKKMEPAVRAIEPTMLMLKFPPETSLPSAAQLKARFARFGSIDQSAIRVFWKSSQCRVVFRRKLDAQAALKYALGNKSLFGDVNVRYNIREVGAPASEAPESEKSRDDTFGDATQAEVPLVERQAVAFAHQPPSQSAVQLKSILKRANDDEAALVTGGNGSRGNRVKFVLGGEETNRGEQMMVGIRNNFNNNNNASFADADAPPPTSVAMDLSSKSFQKFFPPSPLPILPLPAQFAKAPLNNSRHHTEIAPRNLHNFNPPPPSTDISQQMLSLLTTCNDVVNSVSGLLGYAPYHPL</sequence>
<feature type="region of interest" description="Disordered" evidence="1">
    <location>
        <begin position="682"/>
        <end position="722"/>
    </location>
</feature>
<dbReference type="Pfam" id="PF00855">
    <property type="entry name" value="PWWP"/>
    <property type="match status" value="1"/>
</dbReference>
<name>A0A6N2LFB5_SALVM</name>
<dbReference type="PROSITE" id="PS50812">
    <property type="entry name" value="PWWP"/>
    <property type="match status" value="1"/>
</dbReference>
<dbReference type="SUPFAM" id="SSF63748">
    <property type="entry name" value="Tudor/PWWP/MBT"/>
    <property type="match status" value="1"/>
</dbReference>
<dbReference type="Gene3D" id="2.30.30.140">
    <property type="match status" value="1"/>
</dbReference>
<dbReference type="EMBL" id="CAADRP010001513">
    <property type="protein sequence ID" value="VFU39237.1"/>
    <property type="molecule type" value="Genomic_DNA"/>
</dbReference>